<proteinExistence type="predicted"/>
<dbReference type="InterPro" id="IPR050765">
    <property type="entry name" value="Riboflavin_Biosynth_HTPR"/>
</dbReference>
<evidence type="ECO:0000259" key="1">
    <source>
        <dbReference type="Pfam" id="PF01872"/>
    </source>
</evidence>
<dbReference type="RefSeq" id="WP_168009441.1">
    <property type="nucleotide sequence ID" value="NZ_JAATHJ010000042.1"/>
</dbReference>
<comment type="caution">
    <text evidence="2">The sequence shown here is derived from an EMBL/GenBank/DDBJ whole genome shotgun (WGS) entry which is preliminary data.</text>
</comment>
<dbReference type="AlphaFoldDB" id="A0A969PRT9"/>
<gene>
    <name evidence="2" type="ORF">HCN83_16755</name>
</gene>
<name>A0A969PRT9_9BACI</name>
<dbReference type="SUPFAM" id="SSF53597">
    <property type="entry name" value="Dihydrofolate reductase-like"/>
    <property type="match status" value="1"/>
</dbReference>
<dbReference type="EMBL" id="JAATHJ010000042">
    <property type="protein sequence ID" value="NJP39222.1"/>
    <property type="molecule type" value="Genomic_DNA"/>
</dbReference>
<dbReference type="Gene3D" id="3.40.430.10">
    <property type="entry name" value="Dihydrofolate Reductase, subunit A"/>
    <property type="match status" value="1"/>
</dbReference>
<sequence length="175" mass="20107">MHAEIHVFIAVSLDGYIASEEDSIEWLFRQEQGGDTGYETFYETIGTVVMGRRTYEWIKQEMTEGFPYADKPCWVLSRTVQAVSDAKVSRQSPTDLVMDLKKSAEKPIWIVGGGEVIRELLEAYLIDRFQIAIAPVLIGRGVRLFSEGDYEHDLVLEGTRQFDDFIELTYRRKQS</sequence>
<dbReference type="GO" id="GO:0009231">
    <property type="term" value="P:riboflavin biosynthetic process"/>
    <property type="evidence" value="ECO:0007669"/>
    <property type="project" value="InterPro"/>
</dbReference>
<dbReference type="Proteomes" id="UP000752012">
    <property type="component" value="Unassembled WGS sequence"/>
</dbReference>
<evidence type="ECO:0000313" key="3">
    <source>
        <dbReference type="Proteomes" id="UP000752012"/>
    </source>
</evidence>
<evidence type="ECO:0000313" key="2">
    <source>
        <dbReference type="EMBL" id="NJP39222.1"/>
    </source>
</evidence>
<dbReference type="PANTHER" id="PTHR38011:SF11">
    <property type="entry name" value="2,5-DIAMINO-6-RIBOSYLAMINO-4(3H)-PYRIMIDINONE 5'-PHOSPHATE REDUCTASE"/>
    <property type="match status" value="1"/>
</dbReference>
<dbReference type="PANTHER" id="PTHR38011">
    <property type="entry name" value="DIHYDROFOLATE REDUCTASE FAMILY PROTEIN (AFU_ORTHOLOGUE AFUA_8G06820)"/>
    <property type="match status" value="1"/>
</dbReference>
<reference evidence="2 3" key="1">
    <citation type="submission" date="2020-03" db="EMBL/GenBank/DDBJ databases">
        <title>Assessment of the enzymatic potential of alkaline-tolerant lipase obtained from Bacillus luteus H11 (technogenic soil) for the bioremediation of saline soils contaminated with petroleum substances.</title>
        <authorList>
            <person name="Kalwasinska A."/>
        </authorList>
    </citation>
    <scope>NUCLEOTIDE SEQUENCE [LARGE SCALE GENOMIC DNA]</scope>
    <source>
        <strain evidence="2 3">H11</strain>
    </source>
</reference>
<dbReference type="Pfam" id="PF01872">
    <property type="entry name" value="RibD_C"/>
    <property type="match status" value="1"/>
</dbReference>
<dbReference type="InterPro" id="IPR002734">
    <property type="entry name" value="RibDG_C"/>
</dbReference>
<dbReference type="InterPro" id="IPR024072">
    <property type="entry name" value="DHFR-like_dom_sf"/>
</dbReference>
<organism evidence="2 3">
    <name type="scientific">Alkalicoccus luteus</name>
    <dbReference type="NCBI Taxonomy" id="1237094"/>
    <lineage>
        <taxon>Bacteria</taxon>
        <taxon>Bacillati</taxon>
        <taxon>Bacillota</taxon>
        <taxon>Bacilli</taxon>
        <taxon>Bacillales</taxon>
        <taxon>Bacillaceae</taxon>
        <taxon>Alkalicoccus</taxon>
    </lineage>
</organism>
<dbReference type="PRINTS" id="PR00070">
    <property type="entry name" value="DHFR"/>
</dbReference>
<keyword evidence="3" id="KW-1185">Reference proteome</keyword>
<feature type="domain" description="Bacterial bifunctional deaminase-reductase C-terminal" evidence="1">
    <location>
        <begin position="5"/>
        <end position="163"/>
    </location>
</feature>
<dbReference type="GO" id="GO:0008703">
    <property type="term" value="F:5-amino-6-(5-phosphoribosylamino)uracil reductase activity"/>
    <property type="evidence" value="ECO:0007669"/>
    <property type="project" value="InterPro"/>
</dbReference>
<accession>A0A969PRT9</accession>
<protein>
    <submittedName>
        <fullName evidence="2">Dihydrofolate reductase</fullName>
    </submittedName>
</protein>